<gene>
    <name evidence="2" type="ORF">COA96_17365</name>
</gene>
<dbReference type="SUPFAM" id="SSF46894">
    <property type="entry name" value="C-terminal effector domain of the bipartite response regulators"/>
    <property type="match status" value="1"/>
</dbReference>
<dbReference type="GO" id="GO:0006355">
    <property type="term" value="P:regulation of DNA-templated transcription"/>
    <property type="evidence" value="ECO:0007669"/>
    <property type="project" value="InterPro"/>
</dbReference>
<dbReference type="InterPro" id="IPR016032">
    <property type="entry name" value="Sig_transdc_resp-reg_C-effctor"/>
</dbReference>
<dbReference type="EMBL" id="NVVJ01000103">
    <property type="protein sequence ID" value="PCJ17944.1"/>
    <property type="molecule type" value="Genomic_DNA"/>
</dbReference>
<organism evidence="2 3">
    <name type="scientific">SAR86 cluster bacterium</name>
    <dbReference type="NCBI Taxonomy" id="2030880"/>
    <lineage>
        <taxon>Bacteria</taxon>
        <taxon>Pseudomonadati</taxon>
        <taxon>Pseudomonadota</taxon>
        <taxon>Gammaproteobacteria</taxon>
        <taxon>SAR86 cluster</taxon>
    </lineage>
</organism>
<dbReference type="SMART" id="SM00421">
    <property type="entry name" value="HTH_LUXR"/>
    <property type="match status" value="1"/>
</dbReference>
<evidence type="ECO:0000259" key="1">
    <source>
        <dbReference type="SMART" id="SM00421"/>
    </source>
</evidence>
<comment type="caution">
    <text evidence="2">The sequence shown here is derived from an EMBL/GenBank/DDBJ whole genome shotgun (WGS) entry which is preliminary data.</text>
</comment>
<dbReference type="AlphaFoldDB" id="A0A2A5AF90"/>
<dbReference type="InterPro" id="IPR000792">
    <property type="entry name" value="Tscrpt_reg_LuxR_C"/>
</dbReference>
<sequence length="266" mass="30418">MSNTDIEELNSLTARIHSLPASDTENMLMLYQRYVCGLLGATNSYWVAAYRGKFGRETWRTKMMEDWKIVDAVYSGNPNPSTDEVSKEYFVKAFETGMDPQAAHAIRNAGKTRVHRLKDTIALEDWEKHWMHERLLSENVGERLVGAYCLGPKAESYLLVDRNPGEPEFTEEDAQILLDALLKFPRVHYWLMLERGLVPPAKKSFSPRQREVLKHLMGPKPEKQIADELGLSKGALHNYVIDIYKNLGVGSRYEVMQCWLAAIPES</sequence>
<accession>A0A2A5AF90</accession>
<dbReference type="Proteomes" id="UP000218327">
    <property type="component" value="Unassembled WGS sequence"/>
</dbReference>
<protein>
    <recommendedName>
        <fullName evidence="1">HTH luxR-type domain-containing protein</fullName>
    </recommendedName>
</protein>
<dbReference type="GO" id="GO:0003677">
    <property type="term" value="F:DNA binding"/>
    <property type="evidence" value="ECO:0007669"/>
    <property type="project" value="InterPro"/>
</dbReference>
<feature type="domain" description="HTH luxR-type" evidence="1">
    <location>
        <begin position="202"/>
        <end position="259"/>
    </location>
</feature>
<evidence type="ECO:0000313" key="3">
    <source>
        <dbReference type="Proteomes" id="UP000218327"/>
    </source>
</evidence>
<name>A0A2A5AF90_9GAMM</name>
<dbReference type="Gene3D" id="1.10.10.10">
    <property type="entry name" value="Winged helix-like DNA-binding domain superfamily/Winged helix DNA-binding domain"/>
    <property type="match status" value="1"/>
</dbReference>
<dbReference type="InterPro" id="IPR036388">
    <property type="entry name" value="WH-like_DNA-bd_sf"/>
</dbReference>
<evidence type="ECO:0000313" key="2">
    <source>
        <dbReference type="EMBL" id="PCJ17944.1"/>
    </source>
</evidence>
<dbReference type="Pfam" id="PF00196">
    <property type="entry name" value="GerE"/>
    <property type="match status" value="1"/>
</dbReference>
<reference evidence="3" key="1">
    <citation type="submission" date="2017-08" db="EMBL/GenBank/DDBJ databases">
        <title>A dynamic microbial community with high functional redundancy inhabits the cold, oxic subseafloor aquifer.</title>
        <authorList>
            <person name="Tully B.J."/>
            <person name="Wheat C.G."/>
            <person name="Glazer B.T."/>
            <person name="Huber J.A."/>
        </authorList>
    </citation>
    <scope>NUCLEOTIDE SEQUENCE [LARGE SCALE GENOMIC DNA]</scope>
</reference>
<proteinExistence type="predicted"/>